<accession>A0AAD1HG02</accession>
<feature type="region of interest" description="Disordered" evidence="1">
    <location>
        <begin position="1"/>
        <end position="20"/>
    </location>
</feature>
<protein>
    <submittedName>
        <fullName evidence="2">Uncharacterized protein</fullName>
    </submittedName>
</protein>
<dbReference type="Proteomes" id="UP000466681">
    <property type="component" value="Chromosome"/>
</dbReference>
<dbReference type="AlphaFoldDB" id="A0AAD1HG02"/>
<dbReference type="EMBL" id="AP022560">
    <property type="protein sequence ID" value="BBX03969.1"/>
    <property type="molecule type" value="Genomic_DNA"/>
</dbReference>
<proteinExistence type="predicted"/>
<keyword evidence="3" id="KW-1185">Reference proteome</keyword>
<evidence type="ECO:0000313" key="2">
    <source>
        <dbReference type="EMBL" id="BBX03969.1"/>
    </source>
</evidence>
<sequence>MTQMTVKARLQPKGADKSAGGTGYIGGAWLSINSVNGHLFGRTRVLFDPRCRAATFAVQPPTWCIQNQSATMLAYMRIRDQ</sequence>
<dbReference type="KEGG" id="mmor:MMOR_49050"/>
<organism evidence="2 3">
    <name type="scientific">Mycolicibacterium moriokaense</name>
    <dbReference type="NCBI Taxonomy" id="39691"/>
    <lineage>
        <taxon>Bacteria</taxon>
        <taxon>Bacillati</taxon>
        <taxon>Actinomycetota</taxon>
        <taxon>Actinomycetes</taxon>
        <taxon>Mycobacteriales</taxon>
        <taxon>Mycobacteriaceae</taxon>
        <taxon>Mycolicibacterium</taxon>
    </lineage>
</organism>
<evidence type="ECO:0000313" key="3">
    <source>
        <dbReference type="Proteomes" id="UP000466681"/>
    </source>
</evidence>
<name>A0AAD1HG02_9MYCO</name>
<gene>
    <name evidence="2" type="ORF">MMOR_49050</name>
</gene>
<reference evidence="2 3" key="1">
    <citation type="journal article" date="2019" name="Emerg. Microbes Infect.">
        <title>Comprehensive subspecies identification of 175 nontuberculous mycobacteria species based on 7547 genomic profiles.</title>
        <authorList>
            <person name="Matsumoto Y."/>
            <person name="Kinjo T."/>
            <person name="Motooka D."/>
            <person name="Nabeya D."/>
            <person name="Jung N."/>
            <person name="Uechi K."/>
            <person name="Horii T."/>
            <person name="Iida T."/>
            <person name="Fujita J."/>
            <person name="Nakamura S."/>
        </authorList>
    </citation>
    <scope>NUCLEOTIDE SEQUENCE [LARGE SCALE GENOMIC DNA]</scope>
    <source>
        <strain evidence="2 3">JCM 6375</strain>
    </source>
</reference>
<evidence type="ECO:0000256" key="1">
    <source>
        <dbReference type="SAM" id="MobiDB-lite"/>
    </source>
</evidence>